<name>A0A7J6MUH3_PERCH</name>
<dbReference type="Gene3D" id="6.10.140.2220">
    <property type="match status" value="1"/>
</dbReference>
<evidence type="ECO:0000313" key="7">
    <source>
        <dbReference type="EMBL" id="KAF4674860.1"/>
    </source>
</evidence>
<dbReference type="Pfam" id="PF01753">
    <property type="entry name" value="zf-MYND"/>
    <property type="match status" value="1"/>
</dbReference>
<dbReference type="AlphaFoldDB" id="A0A7J6MUH3"/>
<evidence type="ECO:0000256" key="4">
    <source>
        <dbReference type="PROSITE-ProRule" id="PRU00134"/>
    </source>
</evidence>
<keyword evidence="3" id="KW-0862">Zinc</keyword>
<evidence type="ECO:0000313" key="8">
    <source>
        <dbReference type="Proteomes" id="UP000591131"/>
    </source>
</evidence>
<dbReference type="GO" id="GO:0008270">
    <property type="term" value="F:zinc ion binding"/>
    <property type="evidence" value="ECO:0007669"/>
    <property type="project" value="UniProtKB-KW"/>
</dbReference>
<evidence type="ECO:0000256" key="3">
    <source>
        <dbReference type="ARBA" id="ARBA00022833"/>
    </source>
</evidence>
<keyword evidence="1" id="KW-0479">Metal-binding</keyword>
<dbReference type="SUPFAM" id="SSF144232">
    <property type="entry name" value="HIT/MYND zinc finger-like"/>
    <property type="match status" value="1"/>
</dbReference>
<feature type="region of interest" description="Disordered" evidence="5">
    <location>
        <begin position="579"/>
        <end position="602"/>
    </location>
</feature>
<accession>A0A7J6MUH3</accession>
<feature type="region of interest" description="Disordered" evidence="5">
    <location>
        <begin position="654"/>
        <end position="698"/>
    </location>
</feature>
<gene>
    <name evidence="7" type="ORF">FOL47_008608</name>
</gene>
<dbReference type="EMBL" id="JAAPAO010000056">
    <property type="protein sequence ID" value="KAF4674860.1"/>
    <property type="molecule type" value="Genomic_DNA"/>
</dbReference>
<keyword evidence="8" id="KW-1185">Reference proteome</keyword>
<evidence type="ECO:0000256" key="5">
    <source>
        <dbReference type="SAM" id="MobiDB-lite"/>
    </source>
</evidence>
<dbReference type="InterPro" id="IPR002893">
    <property type="entry name" value="Znf_MYND"/>
</dbReference>
<feature type="domain" description="MYND-type" evidence="6">
    <location>
        <begin position="390"/>
        <end position="415"/>
    </location>
</feature>
<evidence type="ECO:0000256" key="2">
    <source>
        <dbReference type="ARBA" id="ARBA00022771"/>
    </source>
</evidence>
<dbReference type="OrthoDB" id="432970at2759"/>
<proteinExistence type="predicted"/>
<comment type="caution">
    <text evidence="7">The sequence shown here is derived from an EMBL/GenBank/DDBJ whole genome shotgun (WGS) entry which is preliminary data.</text>
</comment>
<keyword evidence="2 4" id="KW-0863">Zinc-finger</keyword>
<evidence type="ECO:0000256" key="1">
    <source>
        <dbReference type="ARBA" id="ARBA00022723"/>
    </source>
</evidence>
<sequence>MEGYTDARERTALVLQWLDRRVESVEYRYEIWSHAKPVLEGFKVASTRPDTIGLLPFKLPGGRGLAWQVEDGHRTVLERVGLDGITTVMGNTSEHRPTSCVCVDPSTDNLIWIDAINRTLYLARDWQSPGSVISFGEGYPIRSPVGADRVGGGIIFPRCCGDGFVYGLWIGENHEEVVRVDVASVVGERVVVYSAQEELQSLVATSYQGQTELFWIRTDLRRHPESSLVQWTAGSACRSLLTVDFAVGNLEVESCRRQAWLCGFSRGMNGMKLWHFDLVSEALLGVYALPDSFRGLPDASTCSLQCSLSRFAAESVKVLLRFPLKETKAKEPWRVVVPSHFVSEDDSEHVGSELRHGLPGNTFSDPTTLLDSEYIQASPFPLQLDKAQQGGCEEAFYCSEECQRLDWRQGHGAECKAGSQGFEELAQKRKSKASEAEKKSSVVPTRSGSRFEAVVKQAQSAARHSNAAGKIPVKPPVAGIDQALLVLRYGLLQRFGSFRAAVEWFEHHYHGKLNLEEFKNTLAMMRPGDIPGRQTVLPPGVAPYELFGAMDSDGFGEVDLVGLMHSYWDVELKGDHRGQKMSSQSVVHEDPRGHGNSSMRRAHRTAAVLAYRNARYDDAIVNAKQALRAHGSEEGDNLVELLLLSRAYAASSQHDLGVGDEDDLDEYDNEGSENSDESASVEEEYSEDGYSDGDASHG</sequence>
<evidence type="ECO:0000259" key="6">
    <source>
        <dbReference type="PROSITE" id="PS50865"/>
    </source>
</evidence>
<feature type="compositionally biased region" description="Acidic residues" evidence="5">
    <location>
        <begin position="658"/>
        <end position="691"/>
    </location>
</feature>
<reference evidence="7 8" key="1">
    <citation type="submission" date="2020-04" db="EMBL/GenBank/DDBJ databases">
        <title>Perkinsus chesapeaki whole genome sequence.</title>
        <authorList>
            <person name="Bogema D.R."/>
        </authorList>
    </citation>
    <scope>NUCLEOTIDE SEQUENCE [LARGE SCALE GENOMIC DNA]</scope>
    <source>
        <strain evidence="7">ATCC PRA-425</strain>
    </source>
</reference>
<dbReference type="Proteomes" id="UP000591131">
    <property type="component" value="Unassembled WGS sequence"/>
</dbReference>
<organism evidence="7 8">
    <name type="scientific">Perkinsus chesapeaki</name>
    <name type="common">Clam parasite</name>
    <name type="synonym">Perkinsus andrewsi</name>
    <dbReference type="NCBI Taxonomy" id="330153"/>
    <lineage>
        <taxon>Eukaryota</taxon>
        <taxon>Sar</taxon>
        <taxon>Alveolata</taxon>
        <taxon>Perkinsozoa</taxon>
        <taxon>Perkinsea</taxon>
        <taxon>Perkinsida</taxon>
        <taxon>Perkinsidae</taxon>
        <taxon>Perkinsus</taxon>
    </lineage>
</organism>
<dbReference type="PROSITE" id="PS50865">
    <property type="entry name" value="ZF_MYND_2"/>
    <property type="match status" value="1"/>
</dbReference>
<protein>
    <recommendedName>
        <fullName evidence="6">MYND-type domain-containing protein</fullName>
    </recommendedName>
</protein>